<dbReference type="EMBL" id="CAMGYJ010000011">
    <property type="protein sequence ID" value="CAI0558610.1"/>
    <property type="molecule type" value="Genomic_DNA"/>
</dbReference>
<accession>A0AAV0RLV3</accession>
<name>A0AAV0RLV3_9ROSI</name>
<evidence type="ECO:0000313" key="1">
    <source>
        <dbReference type="EMBL" id="CAI0558610.1"/>
    </source>
</evidence>
<protein>
    <submittedName>
        <fullName evidence="1">Uncharacterized protein</fullName>
    </submittedName>
</protein>
<sequence>MRLLVNLYKIQRDQTVWSPDIPTSFGRRDFSQRGSTRMLMLSVRASR</sequence>
<comment type="caution">
    <text evidence="1">The sequence shown here is derived from an EMBL/GenBank/DDBJ whole genome shotgun (WGS) entry which is preliminary data.</text>
</comment>
<keyword evidence="2" id="KW-1185">Reference proteome</keyword>
<reference evidence="1" key="1">
    <citation type="submission" date="2022-08" db="EMBL/GenBank/DDBJ databases">
        <authorList>
            <person name="Gutierrez-Valencia J."/>
        </authorList>
    </citation>
    <scope>NUCLEOTIDE SEQUENCE</scope>
</reference>
<dbReference type="AlphaFoldDB" id="A0AAV0RLV3"/>
<organism evidence="1 2">
    <name type="scientific">Linum tenue</name>
    <dbReference type="NCBI Taxonomy" id="586396"/>
    <lineage>
        <taxon>Eukaryota</taxon>
        <taxon>Viridiplantae</taxon>
        <taxon>Streptophyta</taxon>
        <taxon>Embryophyta</taxon>
        <taxon>Tracheophyta</taxon>
        <taxon>Spermatophyta</taxon>
        <taxon>Magnoliopsida</taxon>
        <taxon>eudicotyledons</taxon>
        <taxon>Gunneridae</taxon>
        <taxon>Pentapetalae</taxon>
        <taxon>rosids</taxon>
        <taxon>fabids</taxon>
        <taxon>Malpighiales</taxon>
        <taxon>Linaceae</taxon>
        <taxon>Linum</taxon>
    </lineage>
</organism>
<dbReference type="Proteomes" id="UP001154282">
    <property type="component" value="Unassembled WGS sequence"/>
</dbReference>
<gene>
    <name evidence="1" type="ORF">LITE_LOCUS48845</name>
</gene>
<evidence type="ECO:0000313" key="2">
    <source>
        <dbReference type="Proteomes" id="UP001154282"/>
    </source>
</evidence>
<proteinExistence type="predicted"/>